<evidence type="ECO:0000313" key="8">
    <source>
        <dbReference type="Proteomes" id="UP000005741"/>
    </source>
</evidence>
<keyword evidence="3" id="KW-0378">Hydrolase</keyword>
<keyword evidence="5" id="KW-1133">Transmembrane helix</keyword>
<dbReference type="NCBIfam" id="TIGR00706">
    <property type="entry name" value="SppA_dom"/>
    <property type="match status" value="1"/>
</dbReference>
<dbReference type="Gene3D" id="3.90.226.10">
    <property type="entry name" value="2-enoyl-CoA Hydratase, Chain A, domain 1"/>
    <property type="match status" value="1"/>
</dbReference>
<evidence type="ECO:0000256" key="2">
    <source>
        <dbReference type="ARBA" id="ARBA00022670"/>
    </source>
</evidence>
<feature type="domain" description="Peptidase S49" evidence="6">
    <location>
        <begin position="115"/>
        <end position="259"/>
    </location>
</feature>
<dbReference type="InterPro" id="IPR029045">
    <property type="entry name" value="ClpP/crotonase-like_dom_sf"/>
</dbReference>
<dbReference type="EMBL" id="CM001436">
    <property type="protein sequence ID" value="EHQ34797.1"/>
    <property type="molecule type" value="Genomic_DNA"/>
</dbReference>
<comment type="similarity">
    <text evidence="1">Belongs to the peptidase S49 family.</text>
</comment>
<evidence type="ECO:0000256" key="3">
    <source>
        <dbReference type="ARBA" id="ARBA00022801"/>
    </source>
</evidence>
<dbReference type="GO" id="GO:0006508">
    <property type="term" value="P:proteolysis"/>
    <property type="evidence" value="ECO:0007669"/>
    <property type="project" value="UniProtKB-KW"/>
</dbReference>
<protein>
    <submittedName>
        <fullName evidence="7">Signal peptide peptidase SppA, 36K type</fullName>
    </submittedName>
</protein>
<dbReference type="PANTHER" id="PTHR42987">
    <property type="entry name" value="PEPTIDASE S49"/>
    <property type="match status" value="1"/>
</dbReference>
<evidence type="ECO:0000256" key="4">
    <source>
        <dbReference type="ARBA" id="ARBA00022825"/>
    </source>
</evidence>
<dbReference type="STRING" id="937775.Metlim_0674"/>
<evidence type="ECO:0000259" key="6">
    <source>
        <dbReference type="Pfam" id="PF01343"/>
    </source>
</evidence>
<keyword evidence="4" id="KW-0720">Serine protease</keyword>
<feature type="transmembrane region" description="Helical" evidence="5">
    <location>
        <begin position="21"/>
        <end position="43"/>
    </location>
</feature>
<dbReference type="InterPro" id="IPR004635">
    <property type="entry name" value="Pept_S49_SppA"/>
</dbReference>
<evidence type="ECO:0000313" key="7">
    <source>
        <dbReference type="EMBL" id="EHQ34797.1"/>
    </source>
</evidence>
<dbReference type="InterPro" id="IPR002142">
    <property type="entry name" value="Peptidase_S49"/>
</dbReference>
<evidence type="ECO:0000256" key="1">
    <source>
        <dbReference type="ARBA" id="ARBA00008683"/>
    </source>
</evidence>
<dbReference type="PANTHER" id="PTHR42987:SF4">
    <property type="entry name" value="PROTEASE SOHB-RELATED"/>
    <property type="match status" value="1"/>
</dbReference>
<dbReference type="Gene3D" id="6.20.330.10">
    <property type="match status" value="1"/>
</dbReference>
<dbReference type="AlphaFoldDB" id="H1Z3K2"/>
<dbReference type="InParanoid" id="H1Z3K2"/>
<keyword evidence="5" id="KW-0812">Transmembrane</keyword>
<organism evidence="7 8">
    <name type="scientific">Methanoplanus limicola DSM 2279</name>
    <dbReference type="NCBI Taxonomy" id="937775"/>
    <lineage>
        <taxon>Archaea</taxon>
        <taxon>Methanobacteriati</taxon>
        <taxon>Methanobacteriota</taxon>
        <taxon>Stenosarchaea group</taxon>
        <taxon>Methanomicrobia</taxon>
        <taxon>Methanomicrobiales</taxon>
        <taxon>Methanomicrobiaceae</taxon>
        <taxon>Methanoplanus</taxon>
    </lineage>
</organism>
<accession>H1Z3K2</accession>
<dbReference type="Proteomes" id="UP000005741">
    <property type="component" value="Chromosome"/>
</dbReference>
<dbReference type="Pfam" id="PF01343">
    <property type="entry name" value="Peptidase_S49"/>
    <property type="match status" value="1"/>
</dbReference>
<dbReference type="CDD" id="cd07023">
    <property type="entry name" value="S49_Sppa_N_C"/>
    <property type="match status" value="1"/>
</dbReference>
<dbReference type="SUPFAM" id="SSF52096">
    <property type="entry name" value="ClpP/crotonase"/>
    <property type="match status" value="1"/>
</dbReference>
<dbReference type="RefSeq" id="WP_004076498.1">
    <property type="nucleotide sequence ID" value="NZ_CM001436.1"/>
</dbReference>
<keyword evidence="2" id="KW-0645">Protease</keyword>
<name>H1Z3K2_9EURY</name>
<reference evidence="7 8" key="1">
    <citation type="submission" date="2011-10" db="EMBL/GenBank/DDBJ databases">
        <title>The Improved High-Quality Draft genome of Methanoplanus limicola DSM 2279.</title>
        <authorList>
            <consortium name="US DOE Joint Genome Institute (JGI-PGF)"/>
            <person name="Lucas S."/>
            <person name="Copeland A."/>
            <person name="Lapidus A."/>
            <person name="Glavina del Rio T."/>
            <person name="Dalin E."/>
            <person name="Tice H."/>
            <person name="Bruce D."/>
            <person name="Goodwin L."/>
            <person name="Pitluck S."/>
            <person name="Peters L."/>
            <person name="Mikhailova N."/>
            <person name="Lu M."/>
            <person name="Kyrpides N."/>
            <person name="Mavromatis K."/>
            <person name="Ivanova N."/>
            <person name="Markowitz V."/>
            <person name="Cheng J.-F."/>
            <person name="Hugenholtz P."/>
            <person name="Woyke T."/>
            <person name="Wu D."/>
            <person name="Wirth R."/>
            <person name="Brambilla E.-M."/>
            <person name="Klenk H.-P."/>
            <person name="Eisen J.A."/>
        </authorList>
    </citation>
    <scope>NUCLEOTIDE SEQUENCE [LARGE SCALE GENOMIC DNA]</scope>
    <source>
        <strain evidence="7 8">DSM 2279</strain>
    </source>
</reference>
<dbReference type="OrthoDB" id="31107at2157"/>
<dbReference type="GO" id="GO:0008236">
    <property type="term" value="F:serine-type peptidase activity"/>
    <property type="evidence" value="ECO:0007669"/>
    <property type="project" value="UniProtKB-KW"/>
</dbReference>
<gene>
    <name evidence="7" type="ORF">Metlim_0674</name>
</gene>
<dbReference type="HOGENOM" id="CLU_046540_0_2_2"/>
<sequence>MSWFEDEMKKREKKKFRKNGLKWFLAGILISVLLIIALAFIPFSEEGGVKVVRIEGTIVSGNSYGGGYIGSEYAGSQIREAADNPLIDAIVLRVNSPGGSPAGAQEIIQDVEYAKTKKPVVVSMGDIATSAAYHISAHSDLIYANPDTMTGSIGTIWTFHDISGSLEKEGVNVSVVKSGEQKDIGSEYRSMTTEERDYVQEIVDDSFELFISDVMEQRNISRADIEEAQIVRGSRAIELGLVDRTGNLYAAMEGARELSRSRGSFKADSA</sequence>
<keyword evidence="8" id="KW-1185">Reference proteome</keyword>
<dbReference type="InterPro" id="IPR047272">
    <property type="entry name" value="S49_SppA_C"/>
</dbReference>
<proteinExistence type="inferred from homology"/>
<keyword evidence="5" id="KW-0472">Membrane</keyword>
<evidence type="ECO:0000256" key="5">
    <source>
        <dbReference type="SAM" id="Phobius"/>
    </source>
</evidence>